<feature type="coiled-coil region" evidence="1">
    <location>
        <begin position="338"/>
        <end position="408"/>
    </location>
</feature>
<feature type="compositionally biased region" description="Basic and acidic residues" evidence="2">
    <location>
        <begin position="819"/>
        <end position="848"/>
    </location>
</feature>
<keyword evidence="1" id="KW-0175">Coiled coil</keyword>
<dbReference type="InterPro" id="IPR052270">
    <property type="entry name" value="CACF_protein"/>
</dbReference>
<name>A0A3Q7NKU6_CALUR</name>
<accession>A0A3Q7NKU6</accession>
<keyword evidence="3" id="KW-1185">Reference proteome</keyword>
<feature type="coiled-coil region" evidence="1">
    <location>
        <begin position="704"/>
        <end position="731"/>
    </location>
</feature>
<feature type="region of interest" description="Disordered" evidence="2">
    <location>
        <begin position="61"/>
        <end position="125"/>
    </location>
</feature>
<dbReference type="Proteomes" id="UP000286641">
    <property type="component" value="Unplaced"/>
</dbReference>
<dbReference type="PANTHER" id="PTHR22028:SF5">
    <property type="entry name" value="COILED-COIL DOMAIN-CONTAINING PROTEIN 191"/>
    <property type="match status" value="1"/>
</dbReference>
<feature type="compositionally biased region" description="Polar residues" evidence="2">
    <location>
        <begin position="668"/>
        <end position="683"/>
    </location>
</feature>
<feature type="compositionally biased region" description="Polar residues" evidence="2">
    <location>
        <begin position="75"/>
        <end position="84"/>
    </location>
</feature>
<sequence>MSGVQLQLLQHNEYASERDATHPPVVAPILTGKGGTYLHTSHLVLALRPLKLFVFRYHVSGEQNSRPPKPPPPLQSQSGSTASSPGARKRQRFGGAPHLPSLRPEELQLPGRPGSSLGKGAVVPASRWSGPEPGKCCWRPRKGPLLGRGRGRIAGNSLQGSRVPSIQRHGKLPAFDADNVEHWIKKVEKASEFAVSKAFSPTNSNLSRRLCSQLIDLETSEQIGDHDEVYAEAQELVNDWLDTKLKQELASDGEDGAEDTVSNIFPVPEASDHLKYGKFDELCGYLEEEEESTTVQKFIDHLLHKKVVDSGMLEDLGMNGNQDKQQQKDPRLTMEMRHKQVKENRMRHEKELERQRMEKALKKSVFLEAQYLVQEEKKKKALEAKKEEEEIQREMVKLRREIIERRRTVEEAWKIERKKQEENSPKNTEKGMVQSDYILLGEEKMAKERKKKLRELLIQTFKENHQCQKRYFSAWHKLILDHRIKLGKAGTLSNWKFQLKVLRAWRDYTRSQKLARETQAMQSDLREENRKQQLATEYNRKQVLRHRFTEWQRWHRVEILKRELALTKEETRKKMNELLEAASLGKLSTNGSSGISLLEAGTVVHPPIKNGEVTARPPLREKSPSGNRDCMPSPHLGRPTKSDLRVPLQHVPLNTSDNKQHTTRDVEPSQQPGSSKKLRTTSQKAESICIGHFHNRHVFQQQLIEKQKKKLQEQQKTILELKQSQRLAEARWAAAVTDAQSCLLSNPRGKEPKRTCQVLPNSPVAAPETDGRGSDSANSLSGPRRNPRQLMASHPILKAMEERAVQRAERRRILAERKKKQEEEKLAQLKAQEEERQKREAEEKEAQLKKKREEKRLQKMKELEKQKRIKRTQQLEAVAKEHYERVLLRKKGLEPWKRLRMQSKQNIQVAEEHHSLALQRKCLLSWFQYSQEILARNTARANQLYCQILLRRVIRSWQQYLTDLEEEVQKLRVHLLQKKIFRAWFNMVREAETDSQSKRELAGQHHDRRTLWITFETWKKFVKFMKEERIKEERREQLRRKVAEILPDFQALAPR</sequence>
<evidence type="ECO:0000313" key="3">
    <source>
        <dbReference type="Proteomes" id="UP000286641"/>
    </source>
</evidence>
<proteinExistence type="predicted"/>
<feature type="region of interest" description="Disordered" evidence="2">
    <location>
        <begin position="819"/>
        <end position="857"/>
    </location>
</feature>
<gene>
    <name evidence="4" type="primary">CCDC191</name>
</gene>
<reference evidence="4" key="2">
    <citation type="submission" date="2025-08" db="UniProtKB">
        <authorList>
            <consortium name="RefSeq"/>
        </authorList>
    </citation>
    <scope>IDENTIFICATION</scope>
    <source>
        <tissue evidence="4">Blood</tissue>
    </source>
</reference>
<evidence type="ECO:0000256" key="2">
    <source>
        <dbReference type="SAM" id="MobiDB-lite"/>
    </source>
</evidence>
<dbReference type="CTD" id="57577"/>
<dbReference type="PANTHER" id="PTHR22028">
    <property type="entry name" value="SFI1 SPINDLE BODY DOMAIN-CONTAINING PROTEIN-RELATED"/>
    <property type="match status" value="1"/>
</dbReference>
<feature type="region of interest" description="Disordered" evidence="2">
    <location>
        <begin position="744"/>
        <end position="797"/>
    </location>
</feature>
<organism evidence="3 4">
    <name type="scientific">Callorhinus ursinus</name>
    <name type="common">Northern fur seal</name>
    <dbReference type="NCBI Taxonomy" id="34884"/>
    <lineage>
        <taxon>Eukaryota</taxon>
        <taxon>Metazoa</taxon>
        <taxon>Chordata</taxon>
        <taxon>Craniata</taxon>
        <taxon>Vertebrata</taxon>
        <taxon>Euteleostomi</taxon>
        <taxon>Mammalia</taxon>
        <taxon>Eutheria</taxon>
        <taxon>Laurasiatheria</taxon>
        <taxon>Carnivora</taxon>
        <taxon>Caniformia</taxon>
        <taxon>Pinnipedia</taxon>
        <taxon>Otariidae</taxon>
        <taxon>Callorhinus</taxon>
    </lineage>
</organism>
<dbReference type="InParanoid" id="A0A3Q7NKU6"/>
<dbReference type="AlphaFoldDB" id="A0A3Q7NKU6"/>
<evidence type="ECO:0000313" key="4">
    <source>
        <dbReference type="RefSeq" id="XP_025722185.1"/>
    </source>
</evidence>
<feature type="region of interest" description="Disordered" evidence="2">
    <location>
        <begin position="608"/>
        <end position="683"/>
    </location>
</feature>
<feature type="compositionally biased region" description="Basic and acidic residues" evidence="2">
    <location>
        <begin position="658"/>
        <end position="667"/>
    </location>
</feature>
<protein>
    <submittedName>
        <fullName evidence="4">Coiled-coil domain-containing protein 191</fullName>
    </submittedName>
</protein>
<reference key="1">
    <citation type="submission" date="2019-01" db="UniProtKB">
        <authorList>
            <consortium name="RefSeq"/>
        </authorList>
    </citation>
    <scope>IDENTIFICATION</scope>
</reference>
<dbReference type="RefSeq" id="XP_025722185.1">
    <property type="nucleotide sequence ID" value="XM_025866400.1"/>
</dbReference>
<evidence type="ECO:0000256" key="1">
    <source>
        <dbReference type="SAM" id="Coils"/>
    </source>
</evidence>